<evidence type="ECO:0000256" key="6">
    <source>
        <dbReference type="PROSITE-ProRule" id="PRU00284"/>
    </source>
</evidence>
<dbReference type="InterPro" id="IPR004089">
    <property type="entry name" value="MCPsignal_dom"/>
</dbReference>
<feature type="domain" description="HAMP" evidence="9">
    <location>
        <begin position="214"/>
        <end position="266"/>
    </location>
</feature>
<dbReference type="SMART" id="SM00283">
    <property type="entry name" value="MA"/>
    <property type="match status" value="1"/>
</dbReference>
<evidence type="ECO:0000313" key="11">
    <source>
        <dbReference type="Proteomes" id="UP001589619"/>
    </source>
</evidence>
<dbReference type="InterPro" id="IPR003660">
    <property type="entry name" value="HAMP_dom"/>
</dbReference>
<organism evidence="10 11">
    <name type="scientific">Paenibacillus hodogayensis</name>
    <dbReference type="NCBI Taxonomy" id="279208"/>
    <lineage>
        <taxon>Bacteria</taxon>
        <taxon>Bacillati</taxon>
        <taxon>Bacillota</taxon>
        <taxon>Bacilli</taxon>
        <taxon>Bacillales</taxon>
        <taxon>Paenibacillaceae</taxon>
        <taxon>Paenibacillus</taxon>
    </lineage>
</organism>
<evidence type="ECO:0000313" key="10">
    <source>
        <dbReference type="EMBL" id="MFB9752611.1"/>
    </source>
</evidence>
<dbReference type="SMART" id="SM00304">
    <property type="entry name" value="HAMP"/>
    <property type="match status" value="1"/>
</dbReference>
<evidence type="ECO:0000256" key="2">
    <source>
        <dbReference type="ARBA" id="ARBA00022475"/>
    </source>
</evidence>
<comment type="subcellular location">
    <subcellularLocation>
        <location evidence="1">Cell membrane</location>
    </subcellularLocation>
</comment>
<feature type="transmembrane region" description="Helical" evidence="7">
    <location>
        <begin position="193"/>
        <end position="217"/>
    </location>
</feature>
<dbReference type="EMBL" id="JBHMAG010000012">
    <property type="protein sequence ID" value="MFB9752611.1"/>
    <property type="molecule type" value="Genomic_DNA"/>
</dbReference>
<keyword evidence="2" id="KW-1003">Cell membrane</keyword>
<dbReference type="PANTHER" id="PTHR32089:SF112">
    <property type="entry name" value="LYSOZYME-LIKE PROTEIN-RELATED"/>
    <property type="match status" value="1"/>
</dbReference>
<evidence type="ECO:0000256" key="4">
    <source>
        <dbReference type="ARBA" id="ARBA00023224"/>
    </source>
</evidence>
<keyword evidence="4 6" id="KW-0807">Transducer</keyword>
<dbReference type="PANTHER" id="PTHR32089">
    <property type="entry name" value="METHYL-ACCEPTING CHEMOTAXIS PROTEIN MCPB"/>
    <property type="match status" value="1"/>
</dbReference>
<comment type="similarity">
    <text evidence="5">Belongs to the methyl-accepting chemotaxis (MCP) protein family.</text>
</comment>
<dbReference type="RefSeq" id="WP_344903759.1">
    <property type="nucleotide sequence ID" value="NZ_BAAAYO010000001.1"/>
</dbReference>
<dbReference type="PROSITE" id="PS50111">
    <property type="entry name" value="CHEMOTAXIS_TRANSDUC_2"/>
    <property type="match status" value="1"/>
</dbReference>
<evidence type="ECO:0000256" key="3">
    <source>
        <dbReference type="ARBA" id="ARBA00023136"/>
    </source>
</evidence>
<dbReference type="Pfam" id="PF00015">
    <property type="entry name" value="MCPsignal"/>
    <property type="match status" value="1"/>
</dbReference>
<comment type="caution">
    <text evidence="10">The sequence shown here is derived from an EMBL/GenBank/DDBJ whole genome shotgun (WGS) entry which is preliminary data.</text>
</comment>
<keyword evidence="7" id="KW-1133">Transmembrane helix</keyword>
<evidence type="ECO:0000259" key="9">
    <source>
        <dbReference type="PROSITE" id="PS50885"/>
    </source>
</evidence>
<evidence type="ECO:0000259" key="8">
    <source>
        <dbReference type="PROSITE" id="PS50111"/>
    </source>
</evidence>
<dbReference type="Proteomes" id="UP001589619">
    <property type="component" value="Unassembled WGS sequence"/>
</dbReference>
<dbReference type="Gene3D" id="1.10.287.950">
    <property type="entry name" value="Methyl-accepting chemotaxis protein"/>
    <property type="match status" value="1"/>
</dbReference>
<evidence type="ECO:0000256" key="7">
    <source>
        <dbReference type="SAM" id="Phobius"/>
    </source>
</evidence>
<proteinExistence type="inferred from homology"/>
<sequence length="591" mass="64459">MTKRTFAMMWTAKLALGFAVVSLVFAAAALLNWQQLREMEKQLGQQNEKVELQLTALELKVLVQELKDISSGLMISRDSAYADKFTEKRPAFQKLIRAVGDTAATEEQRVWRSQMIMTETEFLDLFDRAVNIIRNPALTELDIRKNTDSLYKETQAQRDVMFDLVDKFYTDYANEAQAAVGKTSMRVKGAVSILLVAIALVLVITVVVSVVLIRSFLRPLHGMRRAMGVIGQGDLRQRIRSASRDEFGQLGASFDAMVEQVAATMLQLRHIGLELNERSAGFKSFARSTSVAHTDIVNAFGEIAVGANQQAVNTEKGASLVAELEGEVRDIAHSADEMKRLGLVADDRAKLGTITVTELADAAGEAEGMLSEATNAVEAFVNDVAQIGRIARAMTEIANQTNVLALNASIEAARAGQHGKGFLVIADEVRTLSEQSRSSARSIGALVGELQTHMEIVRSSMTGASEASRHQVSKVTDTMEAFRTIERSIGELCGETDRIHTLVSRTETGHGLLLASIQQMAAVAEETAAGVHEVNSTSARQNDSVRLIAEQADALHRLIEGLFAEIGKFRVEDRDAASRTPYALNGKPLAE</sequence>
<dbReference type="SUPFAM" id="SSF58104">
    <property type="entry name" value="Methyl-accepting chemotaxis protein (MCP) signaling domain"/>
    <property type="match status" value="1"/>
</dbReference>
<keyword evidence="3 7" id="KW-0472">Membrane</keyword>
<accession>A0ABV5VWC3</accession>
<protein>
    <submittedName>
        <fullName evidence="10">Methyl-accepting chemotaxis protein</fullName>
    </submittedName>
</protein>
<reference evidence="10 11" key="1">
    <citation type="submission" date="2024-09" db="EMBL/GenBank/DDBJ databases">
        <authorList>
            <person name="Sun Q."/>
            <person name="Mori K."/>
        </authorList>
    </citation>
    <scope>NUCLEOTIDE SEQUENCE [LARGE SCALE GENOMIC DNA]</scope>
    <source>
        <strain evidence="10 11">JCM 12520</strain>
    </source>
</reference>
<dbReference type="Gene3D" id="6.10.340.10">
    <property type="match status" value="1"/>
</dbReference>
<name>A0ABV5VWC3_9BACL</name>
<evidence type="ECO:0000256" key="1">
    <source>
        <dbReference type="ARBA" id="ARBA00004236"/>
    </source>
</evidence>
<feature type="domain" description="Methyl-accepting transducer" evidence="8">
    <location>
        <begin position="285"/>
        <end position="535"/>
    </location>
</feature>
<dbReference type="CDD" id="cd06225">
    <property type="entry name" value="HAMP"/>
    <property type="match status" value="1"/>
</dbReference>
<dbReference type="PROSITE" id="PS50885">
    <property type="entry name" value="HAMP"/>
    <property type="match status" value="1"/>
</dbReference>
<keyword evidence="11" id="KW-1185">Reference proteome</keyword>
<keyword evidence="7" id="KW-0812">Transmembrane</keyword>
<dbReference type="Pfam" id="PF00672">
    <property type="entry name" value="HAMP"/>
    <property type="match status" value="1"/>
</dbReference>
<gene>
    <name evidence="10" type="ORF">ACFFNY_13675</name>
</gene>
<evidence type="ECO:0000256" key="5">
    <source>
        <dbReference type="ARBA" id="ARBA00029447"/>
    </source>
</evidence>